<evidence type="ECO:0000256" key="6">
    <source>
        <dbReference type="ARBA" id="ARBA00047561"/>
    </source>
</evidence>
<evidence type="ECO:0000256" key="1">
    <source>
        <dbReference type="ARBA" id="ARBA00005010"/>
    </source>
</evidence>
<evidence type="ECO:0000256" key="4">
    <source>
        <dbReference type="ARBA" id="ARBA00023027"/>
    </source>
</evidence>
<dbReference type="InterPro" id="IPR036291">
    <property type="entry name" value="NAD(P)-bd_dom_sf"/>
</dbReference>
<dbReference type="Gene3D" id="3.40.50.720">
    <property type="entry name" value="NAD(P)-binding Rossmann-like Domain"/>
    <property type="match status" value="1"/>
</dbReference>
<reference evidence="8 9" key="1">
    <citation type="submission" date="2016-10" db="EMBL/GenBank/DDBJ databases">
        <authorList>
            <person name="de Groot N.N."/>
        </authorList>
    </citation>
    <scope>NUCLEOTIDE SEQUENCE [LARGE SCALE GENOMIC DNA]</scope>
    <source>
        <strain evidence="8 9">DSM 6059</strain>
    </source>
</reference>
<dbReference type="Proteomes" id="UP000198862">
    <property type="component" value="Unassembled WGS sequence"/>
</dbReference>
<dbReference type="InterPro" id="IPR028161">
    <property type="entry name" value="Met8-like"/>
</dbReference>
<dbReference type="PANTHER" id="PTHR35330:SF1">
    <property type="entry name" value="SIROHEME BIOSYNTHESIS PROTEIN MET8"/>
    <property type="match status" value="1"/>
</dbReference>
<dbReference type="NCBIfam" id="TIGR01470">
    <property type="entry name" value="cysG_Nterm"/>
    <property type="match status" value="1"/>
</dbReference>
<dbReference type="InterPro" id="IPR037115">
    <property type="entry name" value="Sirohaem_synt_dimer_dom_sf"/>
</dbReference>
<keyword evidence="9" id="KW-1185">Reference proteome</keyword>
<dbReference type="GO" id="GO:0043115">
    <property type="term" value="F:precorrin-2 dehydrogenase activity"/>
    <property type="evidence" value="ECO:0007669"/>
    <property type="project" value="UniProtKB-EC"/>
</dbReference>
<dbReference type="GO" id="GO:0019354">
    <property type="term" value="P:siroheme biosynthetic process"/>
    <property type="evidence" value="ECO:0007669"/>
    <property type="project" value="UniProtKB-UniPathway"/>
</dbReference>
<dbReference type="InterPro" id="IPR019478">
    <property type="entry name" value="Sirohaem_synthase_dimer_dom"/>
</dbReference>
<dbReference type="Gene3D" id="1.10.8.210">
    <property type="entry name" value="Sirohaem synthase, dimerisation domain"/>
    <property type="match status" value="1"/>
</dbReference>
<dbReference type="SUPFAM" id="SSF51735">
    <property type="entry name" value="NAD(P)-binding Rossmann-fold domains"/>
    <property type="match status" value="1"/>
</dbReference>
<dbReference type="EMBL" id="FOLO01000021">
    <property type="protein sequence ID" value="SFC88294.1"/>
    <property type="molecule type" value="Genomic_DNA"/>
</dbReference>
<name>A0A1I1MS71_9GAMM</name>
<evidence type="ECO:0000256" key="5">
    <source>
        <dbReference type="ARBA" id="ARBA00023244"/>
    </source>
</evidence>
<accession>A0A1I1MS71</accession>
<feature type="domain" description="Sirohaem synthase dimerisation" evidence="7">
    <location>
        <begin position="150"/>
        <end position="200"/>
    </location>
</feature>
<dbReference type="STRING" id="1123010.SAMN02745724_02805"/>
<comment type="pathway">
    <text evidence="1">Porphyrin-containing compound metabolism; siroheme biosynthesis; sirohydrochlorin from precorrin-2: step 1/1.</text>
</comment>
<dbReference type="GO" id="GO:0008168">
    <property type="term" value="F:methyltransferase activity"/>
    <property type="evidence" value="ECO:0007669"/>
    <property type="project" value="InterPro"/>
</dbReference>
<dbReference type="SUPFAM" id="SSF75615">
    <property type="entry name" value="Siroheme synthase middle domains-like"/>
    <property type="match status" value="1"/>
</dbReference>
<sequence>MQYFPIFVDGKQLKVLVVGGGEVATRKVELMLKTPAAVTVVSPDLSPCLTQLAHNNKITYIKGFYEKSLLNDKQLVFVATENNELNKEISKDATLANVLANVVDSPALCHFITPSIVDRTPMTFAMSSEGMSPVLLRYWRAKLETLIPHNLGEIAKFAGEKRQQVKDTLDNVAKRRDFWESFFSSSRSEDTQQLDDLFEALINAADNQIEIAPELYIIQTPTDPDSLTLGALRHMQKSDIAIFDDNINPDIVELIRRDAERETASTNTTAQIENYLNKGLKVCYLTQKSIPDICSLKNSIKSKIHIKEFSHR</sequence>
<gene>
    <name evidence="8" type="ORF">SAMN02745724_02805</name>
</gene>
<evidence type="ECO:0000256" key="2">
    <source>
        <dbReference type="ARBA" id="ARBA00012400"/>
    </source>
</evidence>
<dbReference type="SUPFAM" id="SSF53790">
    <property type="entry name" value="Tetrapyrrole methylase"/>
    <property type="match status" value="1"/>
</dbReference>
<dbReference type="Gene3D" id="3.30.160.110">
    <property type="entry name" value="Siroheme synthase, domain 2"/>
    <property type="match status" value="1"/>
</dbReference>
<dbReference type="GO" id="GO:0004325">
    <property type="term" value="F:ferrochelatase activity"/>
    <property type="evidence" value="ECO:0007669"/>
    <property type="project" value="InterPro"/>
</dbReference>
<dbReference type="Pfam" id="PF13241">
    <property type="entry name" value="NAD_binding_7"/>
    <property type="match status" value="1"/>
</dbReference>
<keyword evidence="3" id="KW-0560">Oxidoreductase</keyword>
<dbReference type="AlphaFoldDB" id="A0A1I1MS71"/>
<dbReference type="RefSeq" id="WP_177208047.1">
    <property type="nucleotide sequence ID" value="NZ_FOLO01000021.1"/>
</dbReference>
<evidence type="ECO:0000256" key="3">
    <source>
        <dbReference type="ARBA" id="ARBA00023002"/>
    </source>
</evidence>
<dbReference type="Pfam" id="PF10414">
    <property type="entry name" value="CysG_dimeriser"/>
    <property type="match status" value="1"/>
</dbReference>
<comment type="catalytic activity">
    <reaction evidence="6">
        <text>precorrin-2 + NAD(+) = sirohydrochlorin + NADH + 2 H(+)</text>
        <dbReference type="Rhea" id="RHEA:15613"/>
        <dbReference type="ChEBI" id="CHEBI:15378"/>
        <dbReference type="ChEBI" id="CHEBI:57540"/>
        <dbReference type="ChEBI" id="CHEBI:57945"/>
        <dbReference type="ChEBI" id="CHEBI:58351"/>
        <dbReference type="ChEBI" id="CHEBI:58827"/>
        <dbReference type="EC" id="1.3.1.76"/>
    </reaction>
</comment>
<dbReference type="InterPro" id="IPR035996">
    <property type="entry name" value="4pyrrol_Methylase_sf"/>
</dbReference>
<evidence type="ECO:0000259" key="7">
    <source>
        <dbReference type="Pfam" id="PF10414"/>
    </source>
</evidence>
<dbReference type="InterPro" id="IPR014777">
    <property type="entry name" value="4pyrrole_Mease_sub1"/>
</dbReference>
<keyword evidence="4" id="KW-0520">NAD</keyword>
<organism evidence="8 9">
    <name type="scientific">Pseudoalteromonas denitrificans DSM 6059</name>
    <dbReference type="NCBI Taxonomy" id="1123010"/>
    <lineage>
        <taxon>Bacteria</taxon>
        <taxon>Pseudomonadati</taxon>
        <taxon>Pseudomonadota</taxon>
        <taxon>Gammaproteobacteria</taxon>
        <taxon>Alteromonadales</taxon>
        <taxon>Pseudoalteromonadaceae</taxon>
        <taxon>Pseudoalteromonas</taxon>
    </lineage>
</organism>
<dbReference type="InterPro" id="IPR006367">
    <property type="entry name" value="Sirohaem_synthase_N"/>
</dbReference>
<dbReference type="EC" id="1.3.1.76" evidence="2"/>
<keyword evidence="5" id="KW-0627">Porphyrin biosynthesis</keyword>
<proteinExistence type="predicted"/>
<protein>
    <recommendedName>
        <fullName evidence="2">precorrin-2 dehydrogenase</fullName>
        <ecNumber evidence="2">1.3.1.76</ecNumber>
    </recommendedName>
</protein>
<dbReference type="Gene3D" id="3.40.1010.10">
    <property type="entry name" value="Cobalt-precorrin-4 Transmethylase, Domain 1"/>
    <property type="match status" value="1"/>
</dbReference>
<evidence type="ECO:0000313" key="8">
    <source>
        <dbReference type="EMBL" id="SFC88294.1"/>
    </source>
</evidence>
<dbReference type="UniPathway" id="UPA00262">
    <property type="reaction ID" value="UER00222"/>
</dbReference>
<evidence type="ECO:0000313" key="9">
    <source>
        <dbReference type="Proteomes" id="UP000198862"/>
    </source>
</evidence>
<dbReference type="PANTHER" id="PTHR35330">
    <property type="entry name" value="SIROHEME BIOSYNTHESIS PROTEIN MET8"/>
    <property type="match status" value="1"/>
</dbReference>